<dbReference type="GO" id="GO:0003677">
    <property type="term" value="F:DNA binding"/>
    <property type="evidence" value="ECO:0007669"/>
    <property type="project" value="UniProtKB-KW"/>
</dbReference>
<name>A0A543PQV4_9MICO</name>
<sequence length="216" mass="23649">MRIVVAEDQYLTREGLVRVLTASGIEVVAVAEDARHLLALVATEAPDAAVTDIRMPPTHSDEGLVAAARIRRDHPDTAVLIVSQHLESGFVMQLLEDAQDGVGYLLKDRILDPGVLTDALARVVAGECVVDEAVIRRLVDRERRADPLAALSVREREVLHELAAGYTNEAIAARLHIAPRTVEVHVGQIFVKLDLHQDDTSNKRVKAVLAYLRAAR</sequence>
<feature type="modified residue" description="4-aspartylphosphate" evidence="5">
    <location>
        <position position="52"/>
    </location>
</feature>
<dbReference type="Pfam" id="PF00196">
    <property type="entry name" value="GerE"/>
    <property type="match status" value="1"/>
</dbReference>
<dbReference type="InterPro" id="IPR011006">
    <property type="entry name" value="CheY-like_superfamily"/>
</dbReference>
<evidence type="ECO:0000256" key="1">
    <source>
        <dbReference type="ARBA" id="ARBA00022553"/>
    </source>
</evidence>
<dbReference type="GO" id="GO:0000160">
    <property type="term" value="P:phosphorelay signal transduction system"/>
    <property type="evidence" value="ECO:0007669"/>
    <property type="project" value="InterPro"/>
</dbReference>
<dbReference type="OrthoDB" id="9808843at2"/>
<evidence type="ECO:0000259" key="7">
    <source>
        <dbReference type="PROSITE" id="PS50110"/>
    </source>
</evidence>
<dbReference type="SMART" id="SM00448">
    <property type="entry name" value="REC"/>
    <property type="match status" value="1"/>
</dbReference>
<evidence type="ECO:0000256" key="4">
    <source>
        <dbReference type="ARBA" id="ARBA00023163"/>
    </source>
</evidence>
<keyword evidence="2" id="KW-0805">Transcription regulation</keyword>
<dbReference type="Proteomes" id="UP000320085">
    <property type="component" value="Unassembled WGS sequence"/>
</dbReference>
<proteinExistence type="predicted"/>
<dbReference type="InterPro" id="IPR036388">
    <property type="entry name" value="WH-like_DNA-bd_sf"/>
</dbReference>
<dbReference type="InterPro" id="IPR058245">
    <property type="entry name" value="NreC/VraR/RcsB-like_REC"/>
</dbReference>
<dbReference type="InterPro" id="IPR001789">
    <property type="entry name" value="Sig_transdc_resp-reg_receiver"/>
</dbReference>
<dbReference type="GO" id="GO:0006355">
    <property type="term" value="P:regulation of DNA-templated transcription"/>
    <property type="evidence" value="ECO:0007669"/>
    <property type="project" value="InterPro"/>
</dbReference>
<dbReference type="Gene3D" id="3.40.50.2300">
    <property type="match status" value="1"/>
</dbReference>
<dbReference type="AlphaFoldDB" id="A0A543PQV4"/>
<dbReference type="RefSeq" id="WP_141823258.1">
    <property type="nucleotide sequence ID" value="NZ_BAAAQC010000012.1"/>
</dbReference>
<keyword evidence="4" id="KW-0804">Transcription</keyword>
<keyword evidence="1 5" id="KW-0597">Phosphoprotein</keyword>
<keyword evidence="3" id="KW-0238">DNA-binding</keyword>
<dbReference type="CDD" id="cd06170">
    <property type="entry name" value="LuxR_C_like"/>
    <property type="match status" value="1"/>
</dbReference>
<dbReference type="CDD" id="cd17535">
    <property type="entry name" value="REC_NarL-like"/>
    <property type="match status" value="1"/>
</dbReference>
<dbReference type="PANTHER" id="PTHR43214">
    <property type="entry name" value="TWO-COMPONENT RESPONSE REGULATOR"/>
    <property type="match status" value="1"/>
</dbReference>
<dbReference type="PANTHER" id="PTHR43214:SF24">
    <property type="entry name" value="TRANSCRIPTIONAL REGULATORY PROTEIN NARL-RELATED"/>
    <property type="match status" value="1"/>
</dbReference>
<dbReference type="SMART" id="SM00421">
    <property type="entry name" value="HTH_LUXR"/>
    <property type="match status" value="1"/>
</dbReference>
<evidence type="ECO:0000313" key="8">
    <source>
        <dbReference type="EMBL" id="TQN46457.1"/>
    </source>
</evidence>
<dbReference type="SUPFAM" id="SSF52172">
    <property type="entry name" value="CheY-like"/>
    <property type="match status" value="1"/>
</dbReference>
<evidence type="ECO:0000256" key="2">
    <source>
        <dbReference type="ARBA" id="ARBA00023015"/>
    </source>
</evidence>
<dbReference type="PROSITE" id="PS50043">
    <property type="entry name" value="HTH_LUXR_2"/>
    <property type="match status" value="1"/>
</dbReference>
<dbReference type="PROSITE" id="PS50110">
    <property type="entry name" value="RESPONSE_REGULATORY"/>
    <property type="match status" value="1"/>
</dbReference>
<evidence type="ECO:0000256" key="5">
    <source>
        <dbReference type="PROSITE-ProRule" id="PRU00169"/>
    </source>
</evidence>
<dbReference type="InterPro" id="IPR000792">
    <property type="entry name" value="Tscrpt_reg_LuxR_C"/>
</dbReference>
<comment type="caution">
    <text evidence="8">The sequence shown here is derived from an EMBL/GenBank/DDBJ whole genome shotgun (WGS) entry which is preliminary data.</text>
</comment>
<feature type="domain" description="Response regulatory" evidence="7">
    <location>
        <begin position="2"/>
        <end position="122"/>
    </location>
</feature>
<dbReference type="Gene3D" id="1.10.10.10">
    <property type="entry name" value="Winged helix-like DNA-binding domain superfamily/Winged helix DNA-binding domain"/>
    <property type="match status" value="1"/>
</dbReference>
<organism evidence="8 9">
    <name type="scientific">Humibacillus xanthopallidus</name>
    <dbReference type="NCBI Taxonomy" id="412689"/>
    <lineage>
        <taxon>Bacteria</taxon>
        <taxon>Bacillati</taxon>
        <taxon>Actinomycetota</taxon>
        <taxon>Actinomycetes</taxon>
        <taxon>Micrococcales</taxon>
        <taxon>Intrasporangiaceae</taxon>
        <taxon>Humibacillus</taxon>
    </lineage>
</organism>
<protein>
    <submittedName>
        <fullName evidence="8">LuxR family two component transcriptional regulator</fullName>
    </submittedName>
</protein>
<dbReference type="InterPro" id="IPR039420">
    <property type="entry name" value="WalR-like"/>
</dbReference>
<dbReference type="PRINTS" id="PR00038">
    <property type="entry name" value="HTHLUXR"/>
</dbReference>
<reference evidence="8 9" key="1">
    <citation type="submission" date="2019-06" db="EMBL/GenBank/DDBJ databases">
        <title>Sequencing the genomes of 1000 actinobacteria strains.</title>
        <authorList>
            <person name="Klenk H.-P."/>
        </authorList>
    </citation>
    <scope>NUCLEOTIDE SEQUENCE [LARGE SCALE GENOMIC DNA]</scope>
    <source>
        <strain evidence="8 9">DSM 21776</strain>
    </source>
</reference>
<dbReference type="Pfam" id="PF00072">
    <property type="entry name" value="Response_reg"/>
    <property type="match status" value="1"/>
</dbReference>
<evidence type="ECO:0000259" key="6">
    <source>
        <dbReference type="PROSITE" id="PS50043"/>
    </source>
</evidence>
<evidence type="ECO:0000313" key="9">
    <source>
        <dbReference type="Proteomes" id="UP000320085"/>
    </source>
</evidence>
<dbReference type="EMBL" id="VFQF01000002">
    <property type="protein sequence ID" value="TQN46457.1"/>
    <property type="molecule type" value="Genomic_DNA"/>
</dbReference>
<gene>
    <name evidence="8" type="ORF">FHX52_3181</name>
</gene>
<accession>A0A543PQV4</accession>
<feature type="domain" description="HTH luxR-type" evidence="6">
    <location>
        <begin position="144"/>
        <end position="216"/>
    </location>
</feature>
<evidence type="ECO:0000256" key="3">
    <source>
        <dbReference type="ARBA" id="ARBA00023125"/>
    </source>
</evidence>